<accession>A0A914XZM9</accession>
<evidence type="ECO:0000313" key="2">
    <source>
        <dbReference type="Proteomes" id="UP000887577"/>
    </source>
</evidence>
<organism evidence="2 3">
    <name type="scientific">Panagrolaimus superbus</name>
    <dbReference type="NCBI Taxonomy" id="310955"/>
    <lineage>
        <taxon>Eukaryota</taxon>
        <taxon>Metazoa</taxon>
        <taxon>Ecdysozoa</taxon>
        <taxon>Nematoda</taxon>
        <taxon>Chromadorea</taxon>
        <taxon>Rhabditida</taxon>
        <taxon>Tylenchina</taxon>
        <taxon>Panagrolaimomorpha</taxon>
        <taxon>Panagrolaimoidea</taxon>
        <taxon>Panagrolaimidae</taxon>
        <taxon>Panagrolaimus</taxon>
    </lineage>
</organism>
<name>A0A914XZM9_9BILA</name>
<proteinExistence type="predicted"/>
<feature type="region of interest" description="Disordered" evidence="1">
    <location>
        <begin position="149"/>
        <end position="168"/>
    </location>
</feature>
<keyword evidence="2" id="KW-1185">Reference proteome</keyword>
<evidence type="ECO:0000313" key="3">
    <source>
        <dbReference type="WBParaSite" id="PSU_v2.g11985.t1"/>
    </source>
</evidence>
<evidence type="ECO:0000256" key="1">
    <source>
        <dbReference type="SAM" id="MobiDB-lite"/>
    </source>
</evidence>
<sequence length="168" mass="19112">MADSKGPTIENVMAKITDEDIKKLAIFVAVKADIERHVQDVNFQPLIHIVDESLRGRSMPWNLMQTHIHIKTTEFVKNTTLNERFMKQVEQVLVSEDYHIELERILIPIIAELTGHYPDKEHEVVDMEVSNGSSPECDKFPVHTSTIPLPPGPPPFPPNFYSGQFSNP</sequence>
<dbReference type="WBParaSite" id="PSU_v2.g11985.t1">
    <property type="protein sequence ID" value="PSU_v2.g11985.t1"/>
    <property type="gene ID" value="PSU_v2.g11985"/>
</dbReference>
<feature type="compositionally biased region" description="Pro residues" evidence="1">
    <location>
        <begin position="149"/>
        <end position="158"/>
    </location>
</feature>
<dbReference type="Proteomes" id="UP000887577">
    <property type="component" value="Unplaced"/>
</dbReference>
<dbReference type="AlphaFoldDB" id="A0A914XZM9"/>
<reference evidence="3" key="1">
    <citation type="submission" date="2022-11" db="UniProtKB">
        <authorList>
            <consortium name="WormBaseParasite"/>
        </authorList>
    </citation>
    <scope>IDENTIFICATION</scope>
</reference>
<protein>
    <submittedName>
        <fullName evidence="3">Uncharacterized protein</fullName>
    </submittedName>
</protein>